<accession>A0ABQ9WWE7</accession>
<keyword evidence="2" id="KW-1185">Reference proteome</keyword>
<evidence type="ECO:0000313" key="1">
    <source>
        <dbReference type="EMBL" id="KAK2943823.1"/>
    </source>
</evidence>
<dbReference type="Proteomes" id="UP001281761">
    <property type="component" value="Unassembled WGS sequence"/>
</dbReference>
<gene>
    <name evidence="1" type="ORF">BLNAU_21261</name>
</gene>
<sequence>METVITQIWSPKKAILLKSITVGSASRPRPVIRVCESGREMCCACCLTIHFSLRPNLVVDHVGLVHAEQLNPSSDANCLRYAEKQCSGCFRFEYQALAVKEAFLPQAQFACSQIRNPAGVVNKLVRLEELFFVRNAFFPLFHHNLLSSLSLPNIWGSIRRNVMVIS</sequence>
<evidence type="ECO:0000313" key="2">
    <source>
        <dbReference type="Proteomes" id="UP001281761"/>
    </source>
</evidence>
<dbReference type="EMBL" id="JARBJD010000326">
    <property type="protein sequence ID" value="KAK2943823.1"/>
    <property type="molecule type" value="Genomic_DNA"/>
</dbReference>
<organism evidence="1 2">
    <name type="scientific">Blattamonas nauphoetae</name>
    <dbReference type="NCBI Taxonomy" id="2049346"/>
    <lineage>
        <taxon>Eukaryota</taxon>
        <taxon>Metamonada</taxon>
        <taxon>Preaxostyla</taxon>
        <taxon>Oxymonadida</taxon>
        <taxon>Blattamonas</taxon>
    </lineage>
</organism>
<protein>
    <submittedName>
        <fullName evidence="1">Uncharacterized protein</fullName>
    </submittedName>
</protein>
<proteinExistence type="predicted"/>
<comment type="caution">
    <text evidence="1">The sequence shown here is derived from an EMBL/GenBank/DDBJ whole genome shotgun (WGS) entry which is preliminary data.</text>
</comment>
<name>A0ABQ9WWE7_9EUKA</name>
<reference evidence="1 2" key="1">
    <citation type="journal article" date="2022" name="bioRxiv">
        <title>Genomics of Preaxostyla Flagellates Illuminates Evolutionary Transitions and the Path Towards Mitochondrial Loss.</title>
        <authorList>
            <person name="Novak L.V.F."/>
            <person name="Treitli S.C."/>
            <person name="Pyrih J."/>
            <person name="Halakuc P."/>
            <person name="Pipaliya S.V."/>
            <person name="Vacek V."/>
            <person name="Brzon O."/>
            <person name="Soukal P."/>
            <person name="Eme L."/>
            <person name="Dacks J.B."/>
            <person name="Karnkowska A."/>
            <person name="Elias M."/>
            <person name="Hampl V."/>
        </authorList>
    </citation>
    <scope>NUCLEOTIDE SEQUENCE [LARGE SCALE GENOMIC DNA]</scope>
    <source>
        <strain evidence="1">NAU3</strain>
        <tissue evidence="1">Gut</tissue>
    </source>
</reference>